<protein>
    <submittedName>
        <fullName evidence="2">Uncharacterized protein</fullName>
    </submittedName>
</protein>
<feature type="signal peptide" evidence="1">
    <location>
        <begin position="1"/>
        <end position="19"/>
    </location>
</feature>
<reference evidence="2 3" key="1">
    <citation type="journal article" date="2019" name="Nat. Ecol. Evol.">
        <title>Megaphylogeny resolves global patterns of mushroom evolution.</title>
        <authorList>
            <person name="Varga T."/>
            <person name="Krizsan K."/>
            <person name="Foldi C."/>
            <person name="Dima B."/>
            <person name="Sanchez-Garcia M."/>
            <person name="Sanchez-Ramirez S."/>
            <person name="Szollosi G.J."/>
            <person name="Szarkandi J.G."/>
            <person name="Papp V."/>
            <person name="Albert L."/>
            <person name="Andreopoulos W."/>
            <person name="Angelini C."/>
            <person name="Antonin V."/>
            <person name="Barry K.W."/>
            <person name="Bougher N.L."/>
            <person name="Buchanan P."/>
            <person name="Buyck B."/>
            <person name="Bense V."/>
            <person name="Catcheside P."/>
            <person name="Chovatia M."/>
            <person name="Cooper J."/>
            <person name="Damon W."/>
            <person name="Desjardin D."/>
            <person name="Finy P."/>
            <person name="Geml J."/>
            <person name="Haridas S."/>
            <person name="Hughes K."/>
            <person name="Justo A."/>
            <person name="Karasinski D."/>
            <person name="Kautmanova I."/>
            <person name="Kiss B."/>
            <person name="Kocsube S."/>
            <person name="Kotiranta H."/>
            <person name="LaButti K.M."/>
            <person name="Lechner B.E."/>
            <person name="Liimatainen K."/>
            <person name="Lipzen A."/>
            <person name="Lukacs Z."/>
            <person name="Mihaltcheva S."/>
            <person name="Morgado L.N."/>
            <person name="Niskanen T."/>
            <person name="Noordeloos M.E."/>
            <person name="Ohm R.A."/>
            <person name="Ortiz-Santana B."/>
            <person name="Ovrebo C."/>
            <person name="Racz N."/>
            <person name="Riley R."/>
            <person name="Savchenko A."/>
            <person name="Shiryaev A."/>
            <person name="Soop K."/>
            <person name="Spirin V."/>
            <person name="Szebenyi C."/>
            <person name="Tomsovsky M."/>
            <person name="Tulloss R.E."/>
            <person name="Uehling J."/>
            <person name="Grigoriev I.V."/>
            <person name="Vagvolgyi C."/>
            <person name="Papp T."/>
            <person name="Martin F.M."/>
            <person name="Miettinen O."/>
            <person name="Hibbett D.S."/>
            <person name="Nagy L.G."/>
        </authorList>
    </citation>
    <scope>NUCLEOTIDE SEQUENCE [LARGE SCALE GENOMIC DNA]</scope>
    <source>
        <strain evidence="2 3">CBS 121175</strain>
    </source>
</reference>
<evidence type="ECO:0000313" key="3">
    <source>
        <dbReference type="Proteomes" id="UP000307440"/>
    </source>
</evidence>
<keyword evidence="1" id="KW-0732">Signal</keyword>
<feature type="chain" id="PRO_5022898402" evidence="1">
    <location>
        <begin position="20"/>
        <end position="141"/>
    </location>
</feature>
<keyword evidence="3" id="KW-1185">Reference proteome</keyword>
<evidence type="ECO:0000313" key="2">
    <source>
        <dbReference type="EMBL" id="TFK23346.1"/>
    </source>
</evidence>
<evidence type="ECO:0000256" key="1">
    <source>
        <dbReference type="SAM" id="SignalP"/>
    </source>
</evidence>
<name>A0A5C3KSD6_COPMA</name>
<accession>A0A5C3KSD6</accession>
<dbReference type="AlphaFoldDB" id="A0A5C3KSD6"/>
<proteinExistence type="predicted"/>
<gene>
    <name evidence="2" type="ORF">FA15DRAFT_745414</name>
</gene>
<dbReference type="Proteomes" id="UP000307440">
    <property type="component" value="Unassembled WGS sequence"/>
</dbReference>
<sequence length="141" mass="14965">MYSPINAFMLLSIAALILNISPDGSPFITSVSAQSIESICWACPPTNAFNEPVIASSDIGGLISCEYGSGSCSYELNAGAVVDGDAGCVGTASLDCRARRAFRREAALPRSSRPINPNAVKPDVMRTRARLVKAKNRKSRN</sequence>
<organism evidence="2 3">
    <name type="scientific">Coprinopsis marcescibilis</name>
    <name type="common">Agaric fungus</name>
    <name type="synonym">Psathyrella marcescibilis</name>
    <dbReference type="NCBI Taxonomy" id="230819"/>
    <lineage>
        <taxon>Eukaryota</taxon>
        <taxon>Fungi</taxon>
        <taxon>Dikarya</taxon>
        <taxon>Basidiomycota</taxon>
        <taxon>Agaricomycotina</taxon>
        <taxon>Agaricomycetes</taxon>
        <taxon>Agaricomycetidae</taxon>
        <taxon>Agaricales</taxon>
        <taxon>Agaricineae</taxon>
        <taxon>Psathyrellaceae</taxon>
        <taxon>Coprinopsis</taxon>
    </lineage>
</organism>
<dbReference type="EMBL" id="ML210220">
    <property type="protein sequence ID" value="TFK23346.1"/>
    <property type="molecule type" value="Genomic_DNA"/>
</dbReference>